<name>A0ABS7K504_9BACI</name>
<organism evidence="2 3">
    <name type="scientific">Mesobacillus maritimus</name>
    <dbReference type="NCBI Taxonomy" id="1643336"/>
    <lineage>
        <taxon>Bacteria</taxon>
        <taxon>Bacillati</taxon>
        <taxon>Bacillota</taxon>
        <taxon>Bacilli</taxon>
        <taxon>Bacillales</taxon>
        <taxon>Bacillaceae</taxon>
        <taxon>Mesobacillus</taxon>
    </lineage>
</organism>
<feature type="transmembrane region" description="Helical" evidence="1">
    <location>
        <begin position="64"/>
        <end position="83"/>
    </location>
</feature>
<protein>
    <submittedName>
        <fullName evidence="2">DUF2809 domain-containing protein</fullName>
    </submittedName>
</protein>
<evidence type="ECO:0000256" key="1">
    <source>
        <dbReference type="SAM" id="Phobius"/>
    </source>
</evidence>
<dbReference type="RefSeq" id="WP_221873562.1">
    <property type="nucleotide sequence ID" value="NZ_JACWFH010000012.1"/>
</dbReference>
<sequence length="135" mass="15265">MTTFQTRRRLYGIALVLTILLGLASRRYGEFLPVLVAENAGDTLWAMMVYFGFRFLLVDKSLSYSFWLSILFSFGIELSQLYQAGWINQIRGTTIGALVLGKGFLLVDLLRYTIGVFLAASLDKKVQTSHSKKQK</sequence>
<comment type="caution">
    <text evidence="2">The sequence shown here is derived from an EMBL/GenBank/DDBJ whole genome shotgun (WGS) entry which is preliminary data.</text>
</comment>
<proteinExistence type="predicted"/>
<keyword evidence="1" id="KW-0812">Transmembrane</keyword>
<keyword evidence="3" id="KW-1185">Reference proteome</keyword>
<feature type="transmembrane region" description="Helical" evidence="1">
    <location>
        <begin position="103"/>
        <end position="122"/>
    </location>
</feature>
<accession>A0ABS7K504</accession>
<reference evidence="2 3" key="1">
    <citation type="submission" date="2020-07" db="EMBL/GenBank/DDBJ databases">
        <title>Fungal Genomes of the International Space Station.</title>
        <authorList>
            <person name="Seuylemezian A."/>
            <person name="Singh N.K."/>
            <person name="Wood J."/>
            <person name="Venkateswaran K."/>
        </authorList>
    </citation>
    <scope>NUCLEOTIDE SEQUENCE [LARGE SCALE GENOMIC DNA]</scope>
    <source>
        <strain evidence="2 3">PL-B2</strain>
    </source>
</reference>
<keyword evidence="1" id="KW-0472">Membrane</keyword>
<dbReference type="Pfam" id="PF10990">
    <property type="entry name" value="DUF2809"/>
    <property type="match status" value="1"/>
</dbReference>
<evidence type="ECO:0000313" key="2">
    <source>
        <dbReference type="EMBL" id="MBY0097341.1"/>
    </source>
</evidence>
<dbReference type="Proteomes" id="UP000769780">
    <property type="component" value="Unassembled WGS sequence"/>
</dbReference>
<evidence type="ECO:0000313" key="3">
    <source>
        <dbReference type="Proteomes" id="UP000769780"/>
    </source>
</evidence>
<keyword evidence="1" id="KW-1133">Transmembrane helix</keyword>
<gene>
    <name evidence="2" type="ORF">H0185_11100</name>
</gene>
<dbReference type="InterPro" id="IPR021257">
    <property type="entry name" value="DUF2809"/>
</dbReference>
<dbReference type="EMBL" id="JACWFH010000012">
    <property type="protein sequence ID" value="MBY0097341.1"/>
    <property type="molecule type" value="Genomic_DNA"/>
</dbReference>
<feature type="transmembrane region" description="Helical" evidence="1">
    <location>
        <begin position="39"/>
        <end position="57"/>
    </location>
</feature>